<accession>A0ABV2J8F8</accession>
<reference evidence="2 3" key="1">
    <citation type="submission" date="2024-06" db="EMBL/GenBank/DDBJ databases">
        <title>Genomic Encyclopedia of Type Strains, Phase IV (KMG-IV): sequencing the most valuable type-strain genomes for metagenomic binning, comparative biology and taxonomic classification.</title>
        <authorList>
            <person name="Goeker M."/>
        </authorList>
    </citation>
    <scope>NUCLEOTIDE SEQUENCE [LARGE SCALE GENOMIC DNA]</scope>
    <source>
        <strain evidence="2 3">DSM 21460</strain>
    </source>
</reference>
<dbReference type="Proteomes" id="UP001549162">
    <property type="component" value="Unassembled WGS sequence"/>
</dbReference>
<protein>
    <submittedName>
        <fullName evidence="2">Sortase A</fullName>
        <ecNumber evidence="2">3.4.22.70</ecNumber>
    </submittedName>
</protein>
<evidence type="ECO:0000256" key="1">
    <source>
        <dbReference type="ARBA" id="ARBA00022801"/>
    </source>
</evidence>
<dbReference type="EC" id="3.4.22.70" evidence="2"/>
<dbReference type="SUPFAM" id="SSF63817">
    <property type="entry name" value="Sortase"/>
    <property type="match status" value="1"/>
</dbReference>
<keyword evidence="3" id="KW-1185">Reference proteome</keyword>
<dbReference type="Pfam" id="PF04203">
    <property type="entry name" value="Sortase"/>
    <property type="match status" value="1"/>
</dbReference>
<evidence type="ECO:0000313" key="3">
    <source>
        <dbReference type="Proteomes" id="UP001549162"/>
    </source>
</evidence>
<dbReference type="InterPro" id="IPR023365">
    <property type="entry name" value="Sortase_dom-sf"/>
</dbReference>
<comment type="caution">
    <text evidence="2">The sequence shown here is derived from an EMBL/GenBank/DDBJ whole genome shotgun (WGS) entry which is preliminary data.</text>
</comment>
<proteinExistence type="predicted"/>
<name>A0ABV2J8F8_9FIRM</name>
<sequence>MKINKKNMRLAGIFLILLGILLGVNNIYESLNAQKKSQIILNGLEDLGGVKKEVPDIEMELNYPIKTINGIDIIGYLEIPKLQKKLPVAATWDYEIMKSCPNRYKGKKYLEPLIILGHNYRSHFKDISRLDRGDEIIFTDVLGRSLYYTVDIMEIIDGNDITSMVSTDYDLTLFTCTFDRVNRVTIRAMRK</sequence>
<organism evidence="2 3">
    <name type="scientific">Peptoniphilus olsenii</name>
    <dbReference type="NCBI Taxonomy" id="411570"/>
    <lineage>
        <taxon>Bacteria</taxon>
        <taxon>Bacillati</taxon>
        <taxon>Bacillota</taxon>
        <taxon>Tissierellia</taxon>
        <taxon>Tissierellales</taxon>
        <taxon>Peptoniphilaceae</taxon>
        <taxon>Peptoniphilus</taxon>
    </lineage>
</organism>
<dbReference type="EMBL" id="JBEPMA010000003">
    <property type="protein sequence ID" value="MET3617071.1"/>
    <property type="molecule type" value="Genomic_DNA"/>
</dbReference>
<evidence type="ECO:0000313" key="2">
    <source>
        <dbReference type="EMBL" id="MET3617071.1"/>
    </source>
</evidence>
<keyword evidence="1 2" id="KW-0378">Hydrolase</keyword>
<dbReference type="CDD" id="cd00004">
    <property type="entry name" value="Sortase"/>
    <property type="match status" value="1"/>
</dbReference>
<gene>
    <name evidence="2" type="ORF">ABID14_000699</name>
</gene>
<dbReference type="GO" id="GO:0016787">
    <property type="term" value="F:hydrolase activity"/>
    <property type="evidence" value="ECO:0007669"/>
    <property type="project" value="UniProtKB-KW"/>
</dbReference>
<dbReference type="Gene3D" id="2.40.260.10">
    <property type="entry name" value="Sortase"/>
    <property type="match status" value="1"/>
</dbReference>
<dbReference type="InterPro" id="IPR005754">
    <property type="entry name" value="Sortase"/>
</dbReference>